<dbReference type="Proteomes" id="UP000076798">
    <property type="component" value="Unassembled WGS sequence"/>
</dbReference>
<organism evidence="1 2">
    <name type="scientific">Sistotremastrum suecicum HHB10207 ss-3</name>
    <dbReference type="NCBI Taxonomy" id="1314776"/>
    <lineage>
        <taxon>Eukaryota</taxon>
        <taxon>Fungi</taxon>
        <taxon>Dikarya</taxon>
        <taxon>Basidiomycota</taxon>
        <taxon>Agaricomycotina</taxon>
        <taxon>Agaricomycetes</taxon>
        <taxon>Sistotremastrales</taxon>
        <taxon>Sistotremastraceae</taxon>
        <taxon>Sistotremastrum</taxon>
    </lineage>
</organism>
<name>A0A166EAQ0_9AGAM</name>
<dbReference type="EMBL" id="KV428047">
    <property type="protein sequence ID" value="KZT39382.1"/>
    <property type="molecule type" value="Genomic_DNA"/>
</dbReference>
<gene>
    <name evidence="1" type="ORF">SISSUDRAFT_647507</name>
</gene>
<evidence type="ECO:0000313" key="2">
    <source>
        <dbReference type="Proteomes" id="UP000076798"/>
    </source>
</evidence>
<evidence type="ECO:0000313" key="1">
    <source>
        <dbReference type="EMBL" id="KZT39382.1"/>
    </source>
</evidence>
<proteinExistence type="predicted"/>
<reference evidence="1 2" key="1">
    <citation type="journal article" date="2016" name="Mol. Biol. Evol.">
        <title>Comparative Genomics of Early-Diverging Mushroom-Forming Fungi Provides Insights into the Origins of Lignocellulose Decay Capabilities.</title>
        <authorList>
            <person name="Nagy L.G."/>
            <person name="Riley R."/>
            <person name="Tritt A."/>
            <person name="Adam C."/>
            <person name="Daum C."/>
            <person name="Floudas D."/>
            <person name="Sun H."/>
            <person name="Yadav J.S."/>
            <person name="Pangilinan J."/>
            <person name="Larsson K.H."/>
            <person name="Matsuura K."/>
            <person name="Barry K."/>
            <person name="Labutti K."/>
            <person name="Kuo R."/>
            <person name="Ohm R.A."/>
            <person name="Bhattacharya S.S."/>
            <person name="Shirouzu T."/>
            <person name="Yoshinaga Y."/>
            <person name="Martin F.M."/>
            <person name="Grigoriev I.V."/>
            <person name="Hibbett D.S."/>
        </authorList>
    </citation>
    <scope>NUCLEOTIDE SEQUENCE [LARGE SCALE GENOMIC DNA]</scope>
    <source>
        <strain evidence="1 2">HHB10207 ss-3</strain>
    </source>
</reference>
<dbReference type="AlphaFoldDB" id="A0A166EAQ0"/>
<accession>A0A166EAQ0</accession>
<sequence length="112" mass="12537">MMFFHILARWARVRSVLGRRLESFFIPFHSTFSDSNTVVDNNANPSFWHSSRSMKPSRIRNPCSSPLLSMTLLAPVTARSCDPGSAVSTTPSQGLALYARCPEGPFPRRHLT</sequence>
<keyword evidence="2" id="KW-1185">Reference proteome</keyword>
<protein>
    <submittedName>
        <fullName evidence="1">Uncharacterized protein</fullName>
    </submittedName>
</protein>